<gene>
    <name evidence="2" type="ORF">TRICI_003347</name>
</gene>
<protein>
    <submittedName>
        <fullName evidence="2">Uncharacterized protein</fullName>
    </submittedName>
</protein>
<dbReference type="AlphaFoldDB" id="A0A642V5A8"/>
<organism evidence="2 3">
    <name type="scientific">Trichomonascus ciferrii</name>
    <dbReference type="NCBI Taxonomy" id="44093"/>
    <lineage>
        <taxon>Eukaryota</taxon>
        <taxon>Fungi</taxon>
        <taxon>Dikarya</taxon>
        <taxon>Ascomycota</taxon>
        <taxon>Saccharomycotina</taxon>
        <taxon>Dipodascomycetes</taxon>
        <taxon>Dipodascales</taxon>
        <taxon>Trichomonascaceae</taxon>
        <taxon>Trichomonascus</taxon>
        <taxon>Trichomonascus ciferrii complex</taxon>
    </lineage>
</organism>
<comment type="caution">
    <text evidence="2">The sequence shown here is derived from an EMBL/GenBank/DDBJ whole genome shotgun (WGS) entry which is preliminary data.</text>
</comment>
<dbReference type="Proteomes" id="UP000761534">
    <property type="component" value="Unassembled WGS sequence"/>
</dbReference>
<feature type="compositionally biased region" description="Basic and acidic residues" evidence="1">
    <location>
        <begin position="1"/>
        <end position="15"/>
    </location>
</feature>
<proteinExistence type="predicted"/>
<evidence type="ECO:0000256" key="1">
    <source>
        <dbReference type="SAM" id="MobiDB-lite"/>
    </source>
</evidence>
<feature type="compositionally biased region" description="Polar residues" evidence="1">
    <location>
        <begin position="35"/>
        <end position="52"/>
    </location>
</feature>
<evidence type="ECO:0000313" key="2">
    <source>
        <dbReference type="EMBL" id="KAA8912804.1"/>
    </source>
</evidence>
<feature type="region of interest" description="Disordered" evidence="1">
    <location>
        <begin position="1"/>
        <end position="52"/>
    </location>
</feature>
<sequence length="101" mass="11189">MTELSHRVGAAEKNRNLPSCTGSISSSIKYGSGSNTETSDESQPLYDNSQWPLKNVKAQPRSKTLTSIVSQSLTLFRSEVADVKSHGRLERRKTHPRINFG</sequence>
<reference evidence="2" key="1">
    <citation type="journal article" date="2019" name="G3 (Bethesda)">
        <title>Genome Assemblies of Two Rare Opportunistic Yeast Pathogens: Diutina rugosa (syn. Candida rugosa) and Trichomonascus ciferrii (syn. Candida ciferrii).</title>
        <authorList>
            <person name="Mixao V."/>
            <person name="Saus E."/>
            <person name="Hansen A.P."/>
            <person name="Lass-Florl C."/>
            <person name="Gabaldon T."/>
        </authorList>
    </citation>
    <scope>NUCLEOTIDE SEQUENCE</scope>
    <source>
        <strain evidence="2">CBS 4856</strain>
    </source>
</reference>
<accession>A0A642V5A8</accession>
<dbReference type="EMBL" id="SWFS01000246">
    <property type="protein sequence ID" value="KAA8912804.1"/>
    <property type="molecule type" value="Genomic_DNA"/>
</dbReference>
<evidence type="ECO:0000313" key="3">
    <source>
        <dbReference type="Proteomes" id="UP000761534"/>
    </source>
</evidence>
<dbReference type="VEuPathDB" id="FungiDB:TRICI_003347"/>
<name>A0A642V5A8_9ASCO</name>
<keyword evidence="3" id="KW-1185">Reference proteome</keyword>
<feature type="compositionally biased region" description="Low complexity" evidence="1">
    <location>
        <begin position="22"/>
        <end position="34"/>
    </location>
</feature>